<keyword evidence="5" id="KW-1185">Reference proteome</keyword>
<organism evidence="4 5">
    <name type="scientific">Orchesella dallaii</name>
    <dbReference type="NCBI Taxonomy" id="48710"/>
    <lineage>
        <taxon>Eukaryota</taxon>
        <taxon>Metazoa</taxon>
        <taxon>Ecdysozoa</taxon>
        <taxon>Arthropoda</taxon>
        <taxon>Hexapoda</taxon>
        <taxon>Collembola</taxon>
        <taxon>Entomobryomorpha</taxon>
        <taxon>Entomobryoidea</taxon>
        <taxon>Orchesellidae</taxon>
        <taxon>Orchesellinae</taxon>
        <taxon>Orchesella</taxon>
    </lineage>
</organism>
<keyword evidence="2" id="KW-0472">Membrane</keyword>
<reference evidence="4 5" key="1">
    <citation type="submission" date="2024-08" db="EMBL/GenBank/DDBJ databases">
        <authorList>
            <person name="Cucini C."/>
            <person name="Frati F."/>
        </authorList>
    </citation>
    <scope>NUCLEOTIDE SEQUENCE [LARGE SCALE GENOMIC DNA]</scope>
</reference>
<dbReference type="Gene3D" id="1.20.5.1890">
    <property type="match status" value="1"/>
</dbReference>
<keyword evidence="2" id="KW-1133">Transmembrane helix</keyword>
<evidence type="ECO:0000256" key="2">
    <source>
        <dbReference type="SAM" id="Phobius"/>
    </source>
</evidence>
<feature type="region of interest" description="Disordered" evidence="1">
    <location>
        <begin position="619"/>
        <end position="641"/>
    </location>
</feature>
<gene>
    <name evidence="4" type="ORF">ODALV1_LOCUS22139</name>
</gene>
<feature type="transmembrane region" description="Helical" evidence="2">
    <location>
        <begin position="567"/>
        <end position="599"/>
    </location>
</feature>
<feature type="signal peptide" evidence="3">
    <location>
        <begin position="1"/>
        <end position="26"/>
    </location>
</feature>
<name>A0ABP1RH74_9HEXA</name>
<evidence type="ECO:0000256" key="3">
    <source>
        <dbReference type="SAM" id="SignalP"/>
    </source>
</evidence>
<accession>A0ABP1RH74</accession>
<evidence type="ECO:0008006" key="6">
    <source>
        <dbReference type="Google" id="ProtNLM"/>
    </source>
</evidence>
<keyword evidence="2" id="KW-0812">Transmembrane</keyword>
<evidence type="ECO:0000256" key="1">
    <source>
        <dbReference type="SAM" id="MobiDB-lite"/>
    </source>
</evidence>
<dbReference type="EMBL" id="CAXLJM020000074">
    <property type="protein sequence ID" value="CAL8128213.1"/>
    <property type="molecule type" value="Genomic_DNA"/>
</dbReference>
<protein>
    <recommendedName>
        <fullName evidence="6">Glycoprotein</fullName>
    </recommendedName>
</protein>
<proteinExistence type="predicted"/>
<dbReference type="Proteomes" id="UP001642540">
    <property type="component" value="Unassembled WGS sequence"/>
</dbReference>
<comment type="caution">
    <text evidence="4">The sequence shown here is derived from an EMBL/GenBank/DDBJ whole genome shotgun (WGS) entry which is preliminary data.</text>
</comment>
<evidence type="ECO:0000313" key="4">
    <source>
        <dbReference type="EMBL" id="CAL8128213.1"/>
    </source>
</evidence>
<keyword evidence="3" id="KW-0732">Signal</keyword>
<dbReference type="Pfam" id="PF24664">
    <property type="entry name" value="Monjiviricetes_fusion"/>
    <property type="match status" value="1"/>
</dbReference>
<sequence length="685" mass="77902">MRSIYGVRMLLLMVIGMCSVATFVHSIELSQNPEAEIDLNFSNDAASFFNDFEEKSDVLWKCDGWYGGVKWRIPKSLDCSMPTTKEENKVVEVTLFLTDINQQSVQGYECYKTKTEGWIHRNFFDAKRSETKLIYIEVSSKECWEMVNNKKSPDGRVLSEKGGIIGTFDKLNIVSYWWHNVSGTVINYAIVPLKIAILELDKSIQTTSILKRPCLYNESTCPTEIGILVWNSNDVKICRLKELQSTTCIYAYGQGSKRLTCPDVELSLHDISHIQLCHHTLGSSSQGIFFAQKDPYEIDGVITTSDVIRSLIKPKRSRRSTQEINAFEAFMNAKLNYLYEVVTNQTSHAINKIHHDVCKANQMNLYLVRYMAETGHPTVVPRYISGDPSYRAALSGDILSVWQCVEIRSYKFLPRETCIREWPVAYIFNNKLLMGYVSPLSHTILSKPTLMPEPCSEFFFDGESNVYQLTNDGAVLTQIPTIPNNGDNQKHFNFPDLSFRSGSGFDISEITDIAHTYSILREVQARALRLDELSVEMTEIRVELTPIRFFWNTAVTILSFLPTFVKYTIGVVAGIITVSLVGLMCVKLSLLIGIANIFISGLKYVHLFLEKVGFKKSTENSDKKKRRNKNKVVSPDIENSTGNMNEDILEYYPSAPSMHEIHNDNSLLSRHARSSNRNYPTLIKH</sequence>
<feature type="chain" id="PRO_5045312453" description="Glycoprotein" evidence="3">
    <location>
        <begin position="27"/>
        <end position="685"/>
    </location>
</feature>
<evidence type="ECO:0000313" key="5">
    <source>
        <dbReference type="Proteomes" id="UP001642540"/>
    </source>
</evidence>